<feature type="region of interest" description="Disordered" evidence="1">
    <location>
        <begin position="44"/>
        <end position="66"/>
    </location>
</feature>
<evidence type="ECO:0000313" key="2">
    <source>
        <dbReference type="EMBL" id="AES80205.1"/>
    </source>
</evidence>
<protein>
    <submittedName>
        <fullName evidence="2 3">Uncharacterized protein</fullName>
    </submittedName>
</protein>
<dbReference type="HOGENOM" id="CLU_1417104_0_0_1"/>
<dbReference type="PANTHER" id="PTHR12433:SF11">
    <property type="entry name" value="MEDIATOR OF RNA POLYMERASE II TRANSCRIPTION SUBUNIT 25"/>
    <property type="match status" value="1"/>
</dbReference>
<organism evidence="2 4">
    <name type="scientific">Medicago truncatula</name>
    <name type="common">Barrel medic</name>
    <name type="synonym">Medicago tribuloides</name>
    <dbReference type="NCBI Taxonomy" id="3880"/>
    <lineage>
        <taxon>Eukaryota</taxon>
        <taxon>Viridiplantae</taxon>
        <taxon>Streptophyta</taxon>
        <taxon>Embryophyta</taxon>
        <taxon>Tracheophyta</taxon>
        <taxon>Spermatophyta</taxon>
        <taxon>Magnoliopsida</taxon>
        <taxon>eudicotyledons</taxon>
        <taxon>Gunneridae</taxon>
        <taxon>Pentapetalae</taxon>
        <taxon>rosids</taxon>
        <taxon>fabids</taxon>
        <taxon>Fabales</taxon>
        <taxon>Fabaceae</taxon>
        <taxon>Papilionoideae</taxon>
        <taxon>50 kb inversion clade</taxon>
        <taxon>NPAAA clade</taxon>
        <taxon>Hologalegina</taxon>
        <taxon>IRL clade</taxon>
        <taxon>Trifolieae</taxon>
        <taxon>Medicago</taxon>
    </lineage>
</organism>
<evidence type="ECO:0000256" key="1">
    <source>
        <dbReference type="SAM" id="MobiDB-lite"/>
    </source>
</evidence>
<keyword evidence="4" id="KW-1185">Reference proteome</keyword>
<dbReference type="PaxDb" id="3880-AES80205"/>
<dbReference type="AlphaFoldDB" id="G7L4Q7"/>
<dbReference type="GO" id="GO:0005667">
    <property type="term" value="C:transcription regulator complex"/>
    <property type="evidence" value="ECO:0000318"/>
    <property type="project" value="GO_Central"/>
</dbReference>
<accession>G7L4Q7</accession>
<reference evidence="3" key="3">
    <citation type="submission" date="2015-04" db="UniProtKB">
        <authorList>
            <consortium name="EnsemblPlants"/>
        </authorList>
    </citation>
    <scope>IDENTIFICATION</scope>
    <source>
        <strain evidence="3">cv. Jemalong A17</strain>
    </source>
</reference>
<dbReference type="STRING" id="3880.G7L4Q7"/>
<dbReference type="GO" id="GO:0016592">
    <property type="term" value="C:mediator complex"/>
    <property type="evidence" value="ECO:0000318"/>
    <property type="project" value="GO_Central"/>
</dbReference>
<dbReference type="EnsemblPlants" id="AES80205">
    <property type="protein sequence ID" value="AES80205"/>
    <property type="gene ID" value="MTR_7g077950"/>
</dbReference>
<reference evidence="2 4" key="2">
    <citation type="journal article" date="2014" name="BMC Genomics">
        <title>An improved genome release (version Mt4.0) for the model legume Medicago truncatula.</title>
        <authorList>
            <person name="Tang H."/>
            <person name="Krishnakumar V."/>
            <person name="Bidwell S."/>
            <person name="Rosen B."/>
            <person name="Chan A."/>
            <person name="Zhou S."/>
            <person name="Gentzbittel L."/>
            <person name="Childs K.L."/>
            <person name="Yandell M."/>
            <person name="Gundlach H."/>
            <person name="Mayer K.F."/>
            <person name="Schwartz D.C."/>
            <person name="Town C.D."/>
        </authorList>
    </citation>
    <scope>GENOME REANNOTATION</scope>
    <source>
        <strain evidence="3 4">cv. Jemalong A17</strain>
    </source>
</reference>
<proteinExistence type="predicted"/>
<name>G7L4Q7_MEDTR</name>
<evidence type="ECO:0000313" key="4">
    <source>
        <dbReference type="Proteomes" id="UP000002051"/>
    </source>
</evidence>
<gene>
    <name evidence="2" type="ordered locus">MTR_7g077950</name>
</gene>
<dbReference type="eggNOG" id="ENOG502QR8W">
    <property type="taxonomic scope" value="Eukaryota"/>
</dbReference>
<sequence length="192" mass="21739">MGLSYWAIIRSGTVLKRYFTYFVNFEGLKGERAQANGSITTGMPQQEVESDMQPLENDATAAQQTASSAQSKYTRFWKGSLTELRQGQRVLITKLECSRSSSASKTLTTNWPSDMQIVRLISQERMTIHKQHARKEDLLVFRPVNPGRSLSHLKEKKLGAVIQLPSQTLLLFVSEKPNQLIGMFIPQVTYSR</sequence>
<evidence type="ECO:0000313" key="3">
    <source>
        <dbReference type="EnsemblPlants" id="AES80205"/>
    </source>
</evidence>
<dbReference type="EMBL" id="CM001223">
    <property type="protein sequence ID" value="AES80205.1"/>
    <property type="molecule type" value="Genomic_DNA"/>
</dbReference>
<dbReference type="Proteomes" id="UP000002051">
    <property type="component" value="Unassembled WGS sequence"/>
</dbReference>
<dbReference type="OMA" id="HALWCES"/>
<reference evidence="2 4" key="1">
    <citation type="journal article" date="2011" name="Nature">
        <title>The Medicago genome provides insight into the evolution of rhizobial symbioses.</title>
        <authorList>
            <person name="Young N.D."/>
            <person name="Debelle F."/>
            <person name="Oldroyd G.E."/>
            <person name="Geurts R."/>
            <person name="Cannon S.B."/>
            <person name="Udvardi M.K."/>
            <person name="Benedito V.A."/>
            <person name="Mayer K.F."/>
            <person name="Gouzy J."/>
            <person name="Schoof H."/>
            <person name="Van de Peer Y."/>
            <person name="Proost S."/>
            <person name="Cook D.R."/>
            <person name="Meyers B.C."/>
            <person name="Spannagl M."/>
            <person name="Cheung F."/>
            <person name="De Mita S."/>
            <person name="Krishnakumar V."/>
            <person name="Gundlach H."/>
            <person name="Zhou S."/>
            <person name="Mudge J."/>
            <person name="Bharti A.K."/>
            <person name="Murray J.D."/>
            <person name="Naoumkina M.A."/>
            <person name="Rosen B."/>
            <person name="Silverstein K.A."/>
            <person name="Tang H."/>
            <person name="Rombauts S."/>
            <person name="Zhao P.X."/>
            <person name="Zhou P."/>
            <person name="Barbe V."/>
            <person name="Bardou P."/>
            <person name="Bechner M."/>
            <person name="Bellec A."/>
            <person name="Berger A."/>
            <person name="Berges H."/>
            <person name="Bidwell S."/>
            <person name="Bisseling T."/>
            <person name="Choisne N."/>
            <person name="Couloux A."/>
            <person name="Denny R."/>
            <person name="Deshpande S."/>
            <person name="Dai X."/>
            <person name="Doyle J.J."/>
            <person name="Dudez A.M."/>
            <person name="Farmer A.D."/>
            <person name="Fouteau S."/>
            <person name="Franken C."/>
            <person name="Gibelin C."/>
            <person name="Gish J."/>
            <person name="Goldstein S."/>
            <person name="Gonzalez A.J."/>
            <person name="Green P.J."/>
            <person name="Hallab A."/>
            <person name="Hartog M."/>
            <person name="Hua A."/>
            <person name="Humphray S.J."/>
            <person name="Jeong D.H."/>
            <person name="Jing Y."/>
            <person name="Jocker A."/>
            <person name="Kenton S.M."/>
            <person name="Kim D.J."/>
            <person name="Klee K."/>
            <person name="Lai H."/>
            <person name="Lang C."/>
            <person name="Lin S."/>
            <person name="Macmil S.L."/>
            <person name="Magdelenat G."/>
            <person name="Matthews L."/>
            <person name="McCorrison J."/>
            <person name="Monaghan E.L."/>
            <person name="Mun J.H."/>
            <person name="Najar F.Z."/>
            <person name="Nicholson C."/>
            <person name="Noirot C."/>
            <person name="O'Bleness M."/>
            <person name="Paule C.R."/>
            <person name="Poulain J."/>
            <person name="Prion F."/>
            <person name="Qin B."/>
            <person name="Qu C."/>
            <person name="Retzel E.F."/>
            <person name="Riddle C."/>
            <person name="Sallet E."/>
            <person name="Samain S."/>
            <person name="Samson N."/>
            <person name="Sanders I."/>
            <person name="Saurat O."/>
            <person name="Scarpelli C."/>
            <person name="Schiex T."/>
            <person name="Segurens B."/>
            <person name="Severin A.J."/>
            <person name="Sherrier D.J."/>
            <person name="Shi R."/>
            <person name="Sims S."/>
            <person name="Singer S.R."/>
            <person name="Sinharoy S."/>
            <person name="Sterck L."/>
            <person name="Viollet A."/>
            <person name="Wang B.B."/>
            <person name="Wang K."/>
            <person name="Wang M."/>
            <person name="Wang X."/>
            <person name="Warfsmann J."/>
            <person name="Weissenbach J."/>
            <person name="White D.D."/>
            <person name="White J.D."/>
            <person name="Wiley G.B."/>
            <person name="Wincker P."/>
            <person name="Xing Y."/>
            <person name="Yang L."/>
            <person name="Yao Z."/>
            <person name="Ying F."/>
            <person name="Zhai J."/>
            <person name="Zhou L."/>
            <person name="Zuber A."/>
            <person name="Denarie J."/>
            <person name="Dixon R.A."/>
            <person name="May G.D."/>
            <person name="Schwartz D.C."/>
            <person name="Rogers J."/>
            <person name="Quetier F."/>
            <person name="Town C.D."/>
            <person name="Roe B.A."/>
        </authorList>
    </citation>
    <scope>NUCLEOTIDE SEQUENCE [LARGE SCALE GENOMIC DNA]</scope>
    <source>
        <strain evidence="2">A17</strain>
        <strain evidence="3 4">cv. Jemalong A17</strain>
    </source>
</reference>
<dbReference type="PANTHER" id="PTHR12433">
    <property type="entry name" value="MEDIATOR OF RNA POLYMERASE II TRANSCRIPTION SUBUNIT 25"/>
    <property type="match status" value="1"/>
</dbReference>
<dbReference type="GO" id="GO:0045944">
    <property type="term" value="P:positive regulation of transcription by RNA polymerase II"/>
    <property type="evidence" value="ECO:0000318"/>
    <property type="project" value="GO_Central"/>
</dbReference>